<feature type="region of interest" description="Disordered" evidence="1">
    <location>
        <begin position="1"/>
        <end position="22"/>
    </location>
</feature>
<dbReference type="Proteomes" id="UP000297245">
    <property type="component" value="Unassembled WGS sequence"/>
</dbReference>
<organism evidence="2 3">
    <name type="scientific">Dendrothele bispora (strain CBS 962.96)</name>
    <dbReference type="NCBI Taxonomy" id="1314807"/>
    <lineage>
        <taxon>Eukaryota</taxon>
        <taxon>Fungi</taxon>
        <taxon>Dikarya</taxon>
        <taxon>Basidiomycota</taxon>
        <taxon>Agaricomycotina</taxon>
        <taxon>Agaricomycetes</taxon>
        <taxon>Agaricomycetidae</taxon>
        <taxon>Agaricales</taxon>
        <taxon>Agaricales incertae sedis</taxon>
        <taxon>Dendrothele</taxon>
    </lineage>
</organism>
<dbReference type="AlphaFoldDB" id="A0A4S8M833"/>
<feature type="region of interest" description="Disordered" evidence="1">
    <location>
        <begin position="65"/>
        <end position="148"/>
    </location>
</feature>
<feature type="compositionally biased region" description="Pro residues" evidence="1">
    <location>
        <begin position="1"/>
        <end position="16"/>
    </location>
</feature>
<feature type="compositionally biased region" description="Polar residues" evidence="1">
    <location>
        <begin position="120"/>
        <end position="141"/>
    </location>
</feature>
<proteinExistence type="predicted"/>
<keyword evidence="3" id="KW-1185">Reference proteome</keyword>
<sequence length="148" mass="16109">MPAPATPGPPVLPPSPYSYYSYPSSYNYPFDPQIGQYYASKNQIQPSQQALIQQVQFQDMINQVTQVAESSNSESRKRKRTGTRGRGRGNKAQNTGTSRASVQQTQHPDESPSDVKLDTDQASTPLVQSLSGAGLQTSSDTPPVPMSF</sequence>
<dbReference type="EMBL" id="ML179144">
    <property type="protein sequence ID" value="THU98008.1"/>
    <property type="molecule type" value="Genomic_DNA"/>
</dbReference>
<feature type="compositionally biased region" description="Basic and acidic residues" evidence="1">
    <location>
        <begin position="107"/>
        <end position="119"/>
    </location>
</feature>
<evidence type="ECO:0000313" key="2">
    <source>
        <dbReference type="EMBL" id="THU98008.1"/>
    </source>
</evidence>
<evidence type="ECO:0000256" key="1">
    <source>
        <dbReference type="SAM" id="MobiDB-lite"/>
    </source>
</evidence>
<reference evidence="2 3" key="1">
    <citation type="journal article" date="2019" name="Nat. Ecol. Evol.">
        <title>Megaphylogeny resolves global patterns of mushroom evolution.</title>
        <authorList>
            <person name="Varga T."/>
            <person name="Krizsan K."/>
            <person name="Foldi C."/>
            <person name="Dima B."/>
            <person name="Sanchez-Garcia M."/>
            <person name="Sanchez-Ramirez S."/>
            <person name="Szollosi G.J."/>
            <person name="Szarkandi J.G."/>
            <person name="Papp V."/>
            <person name="Albert L."/>
            <person name="Andreopoulos W."/>
            <person name="Angelini C."/>
            <person name="Antonin V."/>
            <person name="Barry K.W."/>
            <person name="Bougher N.L."/>
            <person name="Buchanan P."/>
            <person name="Buyck B."/>
            <person name="Bense V."/>
            <person name="Catcheside P."/>
            <person name="Chovatia M."/>
            <person name="Cooper J."/>
            <person name="Damon W."/>
            <person name="Desjardin D."/>
            <person name="Finy P."/>
            <person name="Geml J."/>
            <person name="Haridas S."/>
            <person name="Hughes K."/>
            <person name="Justo A."/>
            <person name="Karasinski D."/>
            <person name="Kautmanova I."/>
            <person name="Kiss B."/>
            <person name="Kocsube S."/>
            <person name="Kotiranta H."/>
            <person name="LaButti K.M."/>
            <person name="Lechner B.E."/>
            <person name="Liimatainen K."/>
            <person name="Lipzen A."/>
            <person name="Lukacs Z."/>
            <person name="Mihaltcheva S."/>
            <person name="Morgado L.N."/>
            <person name="Niskanen T."/>
            <person name="Noordeloos M.E."/>
            <person name="Ohm R.A."/>
            <person name="Ortiz-Santana B."/>
            <person name="Ovrebo C."/>
            <person name="Racz N."/>
            <person name="Riley R."/>
            <person name="Savchenko A."/>
            <person name="Shiryaev A."/>
            <person name="Soop K."/>
            <person name="Spirin V."/>
            <person name="Szebenyi C."/>
            <person name="Tomsovsky M."/>
            <person name="Tulloss R.E."/>
            <person name="Uehling J."/>
            <person name="Grigoriev I.V."/>
            <person name="Vagvolgyi C."/>
            <person name="Papp T."/>
            <person name="Martin F.M."/>
            <person name="Miettinen O."/>
            <person name="Hibbett D.S."/>
            <person name="Nagy L.G."/>
        </authorList>
    </citation>
    <scope>NUCLEOTIDE SEQUENCE [LARGE SCALE GENOMIC DNA]</scope>
    <source>
        <strain evidence="2 3">CBS 962.96</strain>
    </source>
</reference>
<gene>
    <name evidence="2" type="ORF">K435DRAFT_796017</name>
</gene>
<accession>A0A4S8M833</accession>
<protein>
    <submittedName>
        <fullName evidence="2">Uncharacterized protein</fullName>
    </submittedName>
</protein>
<evidence type="ECO:0000313" key="3">
    <source>
        <dbReference type="Proteomes" id="UP000297245"/>
    </source>
</evidence>
<feature type="compositionally biased region" description="Polar residues" evidence="1">
    <location>
        <begin position="91"/>
        <end position="106"/>
    </location>
</feature>
<name>A0A4S8M833_DENBC</name>
<feature type="compositionally biased region" description="Basic residues" evidence="1">
    <location>
        <begin position="76"/>
        <end position="89"/>
    </location>
</feature>